<evidence type="ECO:0000313" key="3">
    <source>
        <dbReference type="Proteomes" id="UP000006512"/>
    </source>
</evidence>
<keyword evidence="3" id="KW-1185">Reference proteome</keyword>
<organism evidence="2 3">
    <name type="scientific">Asticcacaulis biprosthecium C19</name>
    <dbReference type="NCBI Taxonomy" id="715226"/>
    <lineage>
        <taxon>Bacteria</taxon>
        <taxon>Pseudomonadati</taxon>
        <taxon>Pseudomonadota</taxon>
        <taxon>Alphaproteobacteria</taxon>
        <taxon>Caulobacterales</taxon>
        <taxon>Caulobacteraceae</taxon>
        <taxon>Asticcacaulis</taxon>
    </lineage>
</organism>
<name>F4QKI9_9CAUL</name>
<dbReference type="AlphaFoldDB" id="F4QKI9"/>
<evidence type="ECO:0000313" key="2">
    <source>
        <dbReference type="EMBL" id="EGF92141.1"/>
    </source>
</evidence>
<keyword evidence="1" id="KW-0472">Membrane</keyword>
<feature type="transmembrane region" description="Helical" evidence="1">
    <location>
        <begin position="6"/>
        <end position="25"/>
    </location>
</feature>
<feature type="transmembrane region" description="Helical" evidence="1">
    <location>
        <begin position="37"/>
        <end position="57"/>
    </location>
</feature>
<gene>
    <name evidence="2" type="ORF">ABI_05740</name>
</gene>
<proteinExistence type="predicted"/>
<sequence length="92" mass="9572">MKLGIPHIVAGIGGLATFYAIVQDLTTAATPELARSLVIGALASAVVAIACAAWLWFRNKGGLRWVGLAFGGMSIFVLADSTIRLIALMSLT</sequence>
<dbReference type="EMBL" id="GL883077">
    <property type="protein sequence ID" value="EGF92141.1"/>
    <property type="molecule type" value="Genomic_DNA"/>
</dbReference>
<protein>
    <submittedName>
        <fullName evidence="2">Putative membrane protein</fullName>
    </submittedName>
</protein>
<evidence type="ECO:0000256" key="1">
    <source>
        <dbReference type="SAM" id="Phobius"/>
    </source>
</evidence>
<dbReference type="HOGENOM" id="CLU_2406986_0_0_5"/>
<keyword evidence="1" id="KW-0812">Transmembrane</keyword>
<dbReference type="STRING" id="715226.ABI_05740"/>
<dbReference type="Proteomes" id="UP000006512">
    <property type="component" value="Unassembled WGS sequence"/>
</dbReference>
<keyword evidence="1" id="KW-1133">Transmembrane helix</keyword>
<reference evidence="3" key="1">
    <citation type="submission" date="2011-03" db="EMBL/GenBank/DDBJ databases">
        <title>Draft genome sequence of Brevundimonas diminuta.</title>
        <authorList>
            <person name="Brown P.J.B."/>
            <person name="Buechlein A."/>
            <person name="Hemmerich C."/>
            <person name="Brun Y.V."/>
        </authorList>
    </citation>
    <scope>NUCLEOTIDE SEQUENCE [LARGE SCALE GENOMIC DNA]</scope>
    <source>
        <strain evidence="3">C19</strain>
    </source>
</reference>
<accession>F4QKI9</accession>
<feature type="transmembrane region" description="Helical" evidence="1">
    <location>
        <begin position="63"/>
        <end position="87"/>
    </location>
</feature>